<sequence length="328" mass="35582">MTNAGSEFFETFSATAQVRVAQAALKPCTPPRTLPVKETSREEINMSDQKNGIPSDNPPAYDALSNPPPTGIQLPSSGAPPPGRRPLRPPPPLELPAITLLRNKRVILASQSPRRKQLLAQIGLTNVEILPSKFEENLPKTLSPFEYVLATATQKALAVYKQEINNEEKGEPGLIIAADTIVVSSLGEILEKPRSEAHHISMLKGLRDSGMHKVYTAVCLVAPLESARDPGYAIETATEETTVKFDSEVTDQLLLAYVKTREGADKAGGYGIQGTGAILVERIEGSFDNVVGLPLRTTLKLIEKVIQKAEDEDILEGEGEDLLEDDDE</sequence>
<dbReference type="CDD" id="cd00555">
    <property type="entry name" value="Maf"/>
    <property type="match status" value="1"/>
</dbReference>
<dbReference type="SUPFAM" id="SSF52972">
    <property type="entry name" value="ITPase-like"/>
    <property type="match status" value="1"/>
</dbReference>
<dbReference type="HOGENOM" id="CLU_040416_0_2_1"/>
<comment type="cofactor">
    <cofactor evidence="1">
        <name>a divalent metal cation</name>
        <dbReference type="ChEBI" id="CHEBI:60240"/>
    </cofactor>
</comment>
<evidence type="ECO:0000256" key="1">
    <source>
        <dbReference type="ARBA" id="ARBA00001968"/>
    </source>
</evidence>
<keyword evidence="2" id="KW-0378">Hydrolase</keyword>
<dbReference type="PANTHER" id="PTHR43213">
    <property type="entry name" value="BIFUNCTIONAL DTTP/UTP PYROPHOSPHATASE/METHYLTRANSFERASE PROTEIN-RELATED"/>
    <property type="match status" value="1"/>
</dbReference>
<dbReference type="Pfam" id="PF02545">
    <property type="entry name" value="Maf"/>
    <property type="match status" value="1"/>
</dbReference>
<feature type="compositionally biased region" description="Pro residues" evidence="3">
    <location>
        <begin position="78"/>
        <end position="94"/>
    </location>
</feature>
<dbReference type="HAMAP" id="MF_00528">
    <property type="entry name" value="Maf"/>
    <property type="match status" value="1"/>
</dbReference>
<name>A0A0D2E5F4_9EURO</name>
<keyword evidence="5" id="KW-1185">Reference proteome</keyword>
<feature type="region of interest" description="Disordered" evidence="3">
    <location>
        <begin position="25"/>
        <end position="95"/>
    </location>
</feature>
<evidence type="ECO:0000256" key="2">
    <source>
        <dbReference type="ARBA" id="ARBA00022801"/>
    </source>
</evidence>
<dbReference type="InterPro" id="IPR029001">
    <property type="entry name" value="ITPase-like_fam"/>
</dbReference>
<reference evidence="4 5" key="1">
    <citation type="submission" date="2015-01" db="EMBL/GenBank/DDBJ databases">
        <title>The Genome Sequence of Capronia semiimmersa CBS27337.</title>
        <authorList>
            <consortium name="The Broad Institute Genomics Platform"/>
            <person name="Cuomo C."/>
            <person name="de Hoog S."/>
            <person name="Gorbushina A."/>
            <person name="Stielow B."/>
            <person name="Teixiera M."/>
            <person name="Abouelleil A."/>
            <person name="Chapman S.B."/>
            <person name="Priest M."/>
            <person name="Young S.K."/>
            <person name="Wortman J."/>
            <person name="Nusbaum C."/>
            <person name="Birren B."/>
        </authorList>
    </citation>
    <scope>NUCLEOTIDE SEQUENCE [LARGE SCALE GENOMIC DNA]</scope>
    <source>
        <strain evidence="4 5">CBS 27337</strain>
    </source>
</reference>
<dbReference type="Proteomes" id="UP000054266">
    <property type="component" value="Unassembled WGS sequence"/>
</dbReference>
<proteinExistence type="inferred from homology"/>
<evidence type="ECO:0000313" key="4">
    <source>
        <dbReference type="EMBL" id="KIW69562.1"/>
    </source>
</evidence>
<gene>
    <name evidence="4" type="ORF">PV04_05432</name>
</gene>
<dbReference type="EMBL" id="KN846958">
    <property type="protein sequence ID" value="KIW69562.1"/>
    <property type="molecule type" value="Genomic_DNA"/>
</dbReference>
<dbReference type="InterPro" id="IPR003697">
    <property type="entry name" value="Maf-like"/>
</dbReference>
<dbReference type="NCBIfam" id="TIGR00172">
    <property type="entry name" value="maf"/>
    <property type="match status" value="1"/>
</dbReference>
<dbReference type="Gene3D" id="3.90.950.10">
    <property type="match status" value="1"/>
</dbReference>
<dbReference type="AlphaFoldDB" id="A0A0D2E5F4"/>
<protein>
    <submittedName>
        <fullName evidence="4">Septum formation protein Maf</fullName>
    </submittedName>
</protein>
<dbReference type="GO" id="GO:0047429">
    <property type="term" value="F:nucleoside triphosphate diphosphatase activity"/>
    <property type="evidence" value="ECO:0007669"/>
    <property type="project" value="InterPro"/>
</dbReference>
<accession>A0A0D2E5F4</accession>
<organism evidence="4 5">
    <name type="scientific">Phialophora macrospora</name>
    <dbReference type="NCBI Taxonomy" id="1851006"/>
    <lineage>
        <taxon>Eukaryota</taxon>
        <taxon>Fungi</taxon>
        <taxon>Dikarya</taxon>
        <taxon>Ascomycota</taxon>
        <taxon>Pezizomycotina</taxon>
        <taxon>Eurotiomycetes</taxon>
        <taxon>Chaetothyriomycetidae</taxon>
        <taxon>Chaetothyriales</taxon>
        <taxon>Herpotrichiellaceae</taxon>
        <taxon>Phialophora</taxon>
    </lineage>
</organism>
<dbReference type="PANTHER" id="PTHR43213:SF5">
    <property type="entry name" value="BIFUNCTIONAL DTTP_UTP PYROPHOSPHATASE_METHYLTRANSFERASE PROTEIN-RELATED"/>
    <property type="match status" value="1"/>
</dbReference>
<evidence type="ECO:0000313" key="5">
    <source>
        <dbReference type="Proteomes" id="UP000054266"/>
    </source>
</evidence>
<dbReference type="STRING" id="5601.A0A0D2E5F4"/>
<evidence type="ECO:0000256" key="3">
    <source>
        <dbReference type="SAM" id="MobiDB-lite"/>
    </source>
</evidence>